<dbReference type="InterPro" id="IPR050248">
    <property type="entry name" value="Polysacc_deacetylase_ArnD"/>
</dbReference>
<dbReference type="Pfam" id="PF01522">
    <property type="entry name" value="Polysacc_deac_1"/>
    <property type="match status" value="1"/>
</dbReference>
<comment type="caution">
    <text evidence="2">The sequence shown here is derived from an EMBL/GenBank/DDBJ whole genome shotgun (WGS) entry which is preliminary data.</text>
</comment>
<dbReference type="PROSITE" id="PS51677">
    <property type="entry name" value="NODB"/>
    <property type="match status" value="1"/>
</dbReference>
<feature type="domain" description="NodB homology" evidence="1">
    <location>
        <begin position="18"/>
        <end position="194"/>
    </location>
</feature>
<sequence length="203" mass="23716">MEDNKIPFPIYHGNETLRKISFIVNVAWGNEYLIELLNFLKERNISLTFFLQGWWVEQYPEYALMIKNSNQEIGNHSYSHRDMRTLSVEEIHMEITQTNKIINEVLGVTPKYFTPPSGYIDTKVLEIAARLKMVTVLWSLDTLDWKIKNANEIIDKIVPNIKNGSIILMHPTESSLKALPYMVEKALEKNYHIENISKMLNNM</sequence>
<organism evidence="2 3">
    <name type="scientific">Neobacillus ginsengisoli</name>
    <dbReference type="NCBI Taxonomy" id="904295"/>
    <lineage>
        <taxon>Bacteria</taxon>
        <taxon>Bacillati</taxon>
        <taxon>Bacillota</taxon>
        <taxon>Bacilli</taxon>
        <taxon>Bacillales</taxon>
        <taxon>Bacillaceae</taxon>
        <taxon>Neobacillus</taxon>
    </lineage>
</organism>
<dbReference type="SUPFAM" id="SSF88713">
    <property type="entry name" value="Glycoside hydrolase/deacetylase"/>
    <property type="match status" value="1"/>
</dbReference>
<dbReference type="EMBL" id="JAUSTW010000007">
    <property type="protein sequence ID" value="MDQ0200989.1"/>
    <property type="molecule type" value="Genomic_DNA"/>
</dbReference>
<dbReference type="Proteomes" id="UP001224122">
    <property type="component" value="Unassembled WGS sequence"/>
</dbReference>
<dbReference type="PANTHER" id="PTHR10587">
    <property type="entry name" value="GLYCOSYL TRANSFERASE-RELATED"/>
    <property type="match status" value="1"/>
</dbReference>
<name>A0ABT9XZI7_9BACI</name>
<evidence type="ECO:0000313" key="3">
    <source>
        <dbReference type="Proteomes" id="UP001224122"/>
    </source>
</evidence>
<evidence type="ECO:0000313" key="2">
    <source>
        <dbReference type="EMBL" id="MDQ0200989.1"/>
    </source>
</evidence>
<dbReference type="InterPro" id="IPR011330">
    <property type="entry name" value="Glyco_hydro/deAcase_b/a-brl"/>
</dbReference>
<evidence type="ECO:0000259" key="1">
    <source>
        <dbReference type="PROSITE" id="PS51677"/>
    </source>
</evidence>
<dbReference type="Gene3D" id="3.20.20.370">
    <property type="entry name" value="Glycoside hydrolase/deacetylase"/>
    <property type="match status" value="1"/>
</dbReference>
<gene>
    <name evidence="2" type="ORF">J2S10_004191</name>
</gene>
<proteinExistence type="predicted"/>
<accession>A0ABT9XZI7</accession>
<dbReference type="InterPro" id="IPR002509">
    <property type="entry name" value="NODB_dom"/>
</dbReference>
<dbReference type="RefSeq" id="WP_307411721.1">
    <property type="nucleotide sequence ID" value="NZ_JAUSTW010000007.1"/>
</dbReference>
<keyword evidence="3" id="KW-1185">Reference proteome</keyword>
<reference evidence="2 3" key="1">
    <citation type="submission" date="2023-07" db="EMBL/GenBank/DDBJ databases">
        <title>Genomic Encyclopedia of Type Strains, Phase IV (KMG-IV): sequencing the most valuable type-strain genomes for metagenomic binning, comparative biology and taxonomic classification.</title>
        <authorList>
            <person name="Goeker M."/>
        </authorList>
    </citation>
    <scope>NUCLEOTIDE SEQUENCE [LARGE SCALE GENOMIC DNA]</scope>
    <source>
        <strain evidence="2 3">DSM 27594</strain>
    </source>
</reference>
<dbReference type="PANTHER" id="PTHR10587:SF80">
    <property type="entry name" value="CHITOOLIGOSACCHARIDE DEACETYLASE"/>
    <property type="match status" value="1"/>
</dbReference>
<protein>
    <submittedName>
        <fullName evidence="2">Sporulation protein (Polysaccharide deacetylase family)</fullName>
    </submittedName>
</protein>